<keyword evidence="1" id="KW-0812">Transmembrane</keyword>
<sequence>MYSPDFYGFFQSVFSFGQSVPGAVSDLYLTLTHIAIAVVVVGLSAAFILLILIVYVSIRMEQFEHHGFHHLEMMQHAHHEPEHIQEKQKNPRWDGIVLLAHSTSESDWRRAILDADIMLSQMLSEKGYPGNTLGDQLKMANPLQFTTVDIAWEAHRMRNALAHLGEAFPLSERDAHATIEQYRRVFEEFDYI</sequence>
<feature type="transmembrane region" description="Helical" evidence="1">
    <location>
        <begin position="34"/>
        <end position="58"/>
    </location>
</feature>
<organism evidence="2 3">
    <name type="scientific">Candidatus Adlerbacteria bacterium RIFOXYC1_FULL_48_26</name>
    <dbReference type="NCBI Taxonomy" id="1797247"/>
    <lineage>
        <taxon>Bacteria</taxon>
        <taxon>Candidatus Adleribacteriota</taxon>
    </lineage>
</organism>
<dbReference type="AlphaFoldDB" id="A0A1F4Y2C9"/>
<evidence type="ECO:0000313" key="3">
    <source>
        <dbReference type="Proteomes" id="UP000176568"/>
    </source>
</evidence>
<evidence type="ECO:0000313" key="2">
    <source>
        <dbReference type="EMBL" id="OGC88102.1"/>
    </source>
</evidence>
<dbReference type="EMBL" id="MEXB01000012">
    <property type="protein sequence ID" value="OGC88102.1"/>
    <property type="molecule type" value="Genomic_DNA"/>
</dbReference>
<gene>
    <name evidence="2" type="ORF">A2419_01370</name>
</gene>
<comment type="caution">
    <text evidence="2">The sequence shown here is derived from an EMBL/GenBank/DDBJ whole genome shotgun (WGS) entry which is preliminary data.</text>
</comment>
<protein>
    <submittedName>
        <fullName evidence="2">Uncharacterized protein</fullName>
    </submittedName>
</protein>
<keyword evidence="1" id="KW-0472">Membrane</keyword>
<name>A0A1F4Y2C9_9BACT</name>
<accession>A0A1F4Y2C9</accession>
<dbReference type="Proteomes" id="UP000176568">
    <property type="component" value="Unassembled WGS sequence"/>
</dbReference>
<evidence type="ECO:0000256" key="1">
    <source>
        <dbReference type="SAM" id="Phobius"/>
    </source>
</evidence>
<dbReference type="STRING" id="1797247.A2419_01370"/>
<keyword evidence="1" id="KW-1133">Transmembrane helix</keyword>
<reference evidence="2 3" key="1">
    <citation type="journal article" date="2016" name="Nat. Commun.">
        <title>Thousands of microbial genomes shed light on interconnected biogeochemical processes in an aquifer system.</title>
        <authorList>
            <person name="Anantharaman K."/>
            <person name="Brown C.T."/>
            <person name="Hug L.A."/>
            <person name="Sharon I."/>
            <person name="Castelle C.J."/>
            <person name="Probst A.J."/>
            <person name="Thomas B.C."/>
            <person name="Singh A."/>
            <person name="Wilkins M.J."/>
            <person name="Karaoz U."/>
            <person name="Brodie E.L."/>
            <person name="Williams K.H."/>
            <person name="Hubbard S.S."/>
            <person name="Banfield J.F."/>
        </authorList>
    </citation>
    <scope>NUCLEOTIDE SEQUENCE [LARGE SCALE GENOMIC DNA]</scope>
</reference>
<proteinExistence type="predicted"/>